<dbReference type="InterPro" id="IPR002110">
    <property type="entry name" value="Ankyrin_rpt"/>
</dbReference>
<evidence type="ECO:0000313" key="2">
    <source>
        <dbReference type="EMBL" id="CAF0814175.1"/>
    </source>
</evidence>
<accession>A0A813TU37</accession>
<dbReference type="OrthoDB" id="5406014at2759"/>
<protein>
    <submittedName>
        <fullName evidence="2">Uncharacterized protein</fullName>
    </submittedName>
</protein>
<organism evidence="2 3">
    <name type="scientific">Brachionus calyciflorus</name>
    <dbReference type="NCBI Taxonomy" id="104777"/>
    <lineage>
        <taxon>Eukaryota</taxon>
        <taxon>Metazoa</taxon>
        <taxon>Spiralia</taxon>
        <taxon>Gnathifera</taxon>
        <taxon>Rotifera</taxon>
        <taxon>Eurotatoria</taxon>
        <taxon>Monogononta</taxon>
        <taxon>Pseudotrocha</taxon>
        <taxon>Ploima</taxon>
        <taxon>Brachionidae</taxon>
        <taxon>Brachionus</taxon>
    </lineage>
</organism>
<sequence length="463" mass="53599">MSHRIIEAILNSQYSQLLLFMRHNYNFKIKSNSHNILMISLDIKDPKRRFKMFKFLLQQNLIDLLDTDKNGQNIFFHCVIRELDTEFDYLLKNYITDLDLTKTDHFGKTLLHYAVINNNLKILKNILNTCSKYKINVDIPDKINKITPYLLACRLNYFESADLILKIGNASKNQADQTSFFDAEQWTKEGQMELFKNYLKINEIEINNAKMKGKLRIFNELKQLSDSLDTEVEKNPDILPAIAQVINEHKLYELNTMKKSICMSTIPLIKIRKNSPEINNEGFFKRNSTSSENSYLPSTTSSSALSNYSKVQHFPKTMRPKPEINFLIELTGNTIRADNYVSSKSESELKTSESSARSTASSSIRRSFNTNLNLHHMESHMNHSARSFDLSDLFNVVSAQNTDSYRKTVKYVAEPPILTVRRNSRQKPKPKCISTFKLITINEESKINNSFRKLTNSKIKITT</sequence>
<name>A0A813TU37_9BILA</name>
<dbReference type="Proteomes" id="UP000663879">
    <property type="component" value="Unassembled WGS sequence"/>
</dbReference>
<gene>
    <name evidence="2" type="ORF">OXX778_LOCUS7128</name>
</gene>
<dbReference type="SMART" id="SM00248">
    <property type="entry name" value="ANK"/>
    <property type="match status" value="2"/>
</dbReference>
<dbReference type="SUPFAM" id="SSF48403">
    <property type="entry name" value="Ankyrin repeat"/>
    <property type="match status" value="1"/>
</dbReference>
<keyword evidence="3" id="KW-1185">Reference proteome</keyword>
<feature type="region of interest" description="Disordered" evidence="1">
    <location>
        <begin position="342"/>
        <end position="364"/>
    </location>
</feature>
<dbReference type="AlphaFoldDB" id="A0A813TU37"/>
<dbReference type="Gene3D" id="1.25.40.20">
    <property type="entry name" value="Ankyrin repeat-containing domain"/>
    <property type="match status" value="1"/>
</dbReference>
<evidence type="ECO:0000256" key="1">
    <source>
        <dbReference type="SAM" id="MobiDB-lite"/>
    </source>
</evidence>
<feature type="compositionally biased region" description="Low complexity" evidence="1">
    <location>
        <begin position="352"/>
        <end position="364"/>
    </location>
</feature>
<proteinExistence type="predicted"/>
<comment type="caution">
    <text evidence="2">The sequence shown here is derived from an EMBL/GenBank/DDBJ whole genome shotgun (WGS) entry which is preliminary data.</text>
</comment>
<dbReference type="InterPro" id="IPR036770">
    <property type="entry name" value="Ankyrin_rpt-contain_sf"/>
</dbReference>
<dbReference type="EMBL" id="CAJNOC010000892">
    <property type="protein sequence ID" value="CAF0814175.1"/>
    <property type="molecule type" value="Genomic_DNA"/>
</dbReference>
<dbReference type="Pfam" id="PF12796">
    <property type="entry name" value="Ank_2"/>
    <property type="match status" value="1"/>
</dbReference>
<evidence type="ECO:0000313" key="3">
    <source>
        <dbReference type="Proteomes" id="UP000663879"/>
    </source>
</evidence>
<reference evidence="2" key="1">
    <citation type="submission" date="2021-02" db="EMBL/GenBank/DDBJ databases">
        <authorList>
            <person name="Nowell W R."/>
        </authorList>
    </citation>
    <scope>NUCLEOTIDE SEQUENCE</scope>
    <source>
        <strain evidence="2">Ploen Becks lab</strain>
    </source>
</reference>